<gene>
    <name evidence="2" type="ORF">MEUPH1_LOCUS16510</name>
</gene>
<evidence type="ECO:0000313" key="2">
    <source>
        <dbReference type="EMBL" id="CAI6361308.1"/>
    </source>
</evidence>
<feature type="signal peptide" evidence="1">
    <location>
        <begin position="1"/>
        <end position="28"/>
    </location>
</feature>
<evidence type="ECO:0008006" key="4">
    <source>
        <dbReference type="Google" id="ProtNLM"/>
    </source>
</evidence>
<reference evidence="2 3" key="1">
    <citation type="submission" date="2023-01" db="EMBL/GenBank/DDBJ databases">
        <authorList>
            <person name="Whitehead M."/>
        </authorList>
    </citation>
    <scope>NUCLEOTIDE SEQUENCE [LARGE SCALE GENOMIC DNA]</scope>
</reference>
<keyword evidence="1" id="KW-0732">Signal</keyword>
<dbReference type="EMBL" id="CARXXK010000003">
    <property type="protein sequence ID" value="CAI6361308.1"/>
    <property type="molecule type" value="Genomic_DNA"/>
</dbReference>
<evidence type="ECO:0000256" key="1">
    <source>
        <dbReference type="SAM" id="SignalP"/>
    </source>
</evidence>
<name>A0AAV0WZS7_9HEMI</name>
<sequence>MTYKNNNMQSLCLLILVLVSIWLSTGHGAAIGQELCNCQPTLIRTPKISIPKPGQRVICTKIPGAQEYTPIKNACTCESTRVMPASVARVECNLMATTPVRMESCHSDGVDAPPPLFGEPGGAFFPETACGGVSPLAGSPVFQDPPGPNGIDEPAVDPTGNGCCGNNPLAAVAVDPVSLMLAQAEANRCRADVREGRLAFGQFAVPRDALPLPRAVPDINEEGLYSLDKAIVELKTCKSRFADDTAALATEDDALLALEDDALRPVDDAGPIVTLPSYADIGYQTETPSCSPLVVGPLPQPDGRTSCSVYENTVPVPPALTNSNVGYSSSRCRCTSDKSSSCSCGKCSRGMCSCGKGSCGKCSY</sequence>
<feature type="chain" id="PRO_5043863749" description="Metallothionein" evidence="1">
    <location>
        <begin position="29"/>
        <end position="364"/>
    </location>
</feature>
<organism evidence="2 3">
    <name type="scientific">Macrosiphum euphorbiae</name>
    <name type="common">potato aphid</name>
    <dbReference type="NCBI Taxonomy" id="13131"/>
    <lineage>
        <taxon>Eukaryota</taxon>
        <taxon>Metazoa</taxon>
        <taxon>Ecdysozoa</taxon>
        <taxon>Arthropoda</taxon>
        <taxon>Hexapoda</taxon>
        <taxon>Insecta</taxon>
        <taxon>Pterygota</taxon>
        <taxon>Neoptera</taxon>
        <taxon>Paraneoptera</taxon>
        <taxon>Hemiptera</taxon>
        <taxon>Sternorrhyncha</taxon>
        <taxon>Aphidomorpha</taxon>
        <taxon>Aphidoidea</taxon>
        <taxon>Aphididae</taxon>
        <taxon>Macrosiphini</taxon>
        <taxon>Macrosiphum</taxon>
    </lineage>
</organism>
<evidence type="ECO:0000313" key="3">
    <source>
        <dbReference type="Proteomes" id="UP001160148"/>
    </source>
</evidence>
<keyword evidence="3" id="KW-1185">Reference proteome</keyword>
<protein>
    <recommendedName>
        <fullName evidence="4">Metallothionein</fullName>
    </recommendedName>
</protein>
<accession>A0AAV0WZS7</accession>
<dbReference type="AlphaFoldDB" id="A0AAV0WZS7"/>
<comment type="caution">
    <text evidence="2">The sequence shown here is derived from an EMBL/GenBank/DDBJ whole genome shotgun (WGS) entry which is preliminary data.</text>
</comment>
<proteinExistence type="predicted"/>
<dbReference type="Proteomes" id="UP001160148">
    <property type="component" value="Unassembled WGS sequence"/>
</dbReference>